<organism evidence="5 6">
    <name type="scientific">Psylliodes chrysocephalus</name>
    <dbReference type="NCBI Taxonomy" id="3402493"/>
    <lineage>
        <taxon>Eukaryota</taxon>
        <taxon>Metazoa</taxon>
        <taxon>Ecdysozoa</taxon>
        <taxon>Arthropoda</taxon>
        <taxon>Hexapoda</taxon>
        <taxon>Insecta</taxon>
        <taxon>Pterygota</taxon>
        <taxon>Neoptera</taxon>
        <taxon>Endopterygota</taxon>
        <taxon>Coleoptera</taxon>
        <taxon>Polyphaga</taxon>
        <taxon>Cucujiformia</taxon>
        <taxon>Chrysomeloidea</taxon>
        <taxon>Chrysomelidae</taxon>
        <taxon>Galerucinae</taxon>
        <taxon>Alticini</taxon>
        <taxon>Psylliodes</taxon>
    </lineage>
</organism>
<protein>
    <submittedName>
        <fullName evidence="5">Uncharacterized protein</fullName>
    </submittedName>
</protein>
<proteinExistence type="predicted"/>
<dbReference type="GO" id="GO:0005886">
    <property type="term" value="C:plasma membrane"/>
    <property type="evidence" value="ECO:0007669"/>
    <property type="project" value="TreeGrafter"/>
</dbReference>
<evidence type="ECO:0000256" key="4">
    <source>
        <dbReference type="SAM" id="SignalP"/>
    </source>
</evidence>
<evidence type="ECO:0000313" key="5">
    <source>
        <dbReference type="EMBL" id="CAH1101193.1"/>
    </source>
</evidence>
<dbReference type="InterPro" id="IPR003591">
    <property type="entry name" value="Leu-rich_rpt_typical-subtyp"/>
</dbReference>
<dbReference type="Pfam" id="PF13855">
    <property type="entry name" value="LRR_8"/>
    <property type="match status" value="2"/>
</dbReference>
<keyword evidence="4" id="KW-0732">Signal</keyword>
<keyword evidence="1" id="KW-0433">Leucine-rich repeat</keyword>
<keyword evidence="2" id="KW-0677">Repeat</keyword>
<dbReference type="InterPro" id="IPR050541">
    <property type="entry name" value="LRR_TM_domain-containing"/>
</dbReference>
<accession>A0A9P0G602</accession>
<keyword evidence="3" id="KW-0472">Membrane</keyword>
<dbReference type="OrthoDB" id="515401at2759"/>
<gene>
    <name evidence="5" type="ORF">PSYICH_LOCUS2950</name>
</gene>
<keyword evidence="3" id="KW-0812">Transmembrane</keyword>
<dbReference type="InterPro" id="IPR001611">
    <property type="entry name" value="Leu-rich_rpt"/>
</dbReference>
<evidence type="ECO:0000256" key="1">
    <source>
        <dbReference type="ARBA" id="ARBA00022614"/>
    </source>
</evidence>
<dbReference type="Gene3D" id="3.80.10.10">
    <property type="entry name" value="Ribonuclease Inhibitor"/>
    <property type="match status" value="3"/>
</dbReference>
<keyword evidence="6" id="KW-1185">Reference proteome</keyword>
<feature type="chain" id="PRO_5040340987" evidence="4">
    <location>
        <begin position="18"/>
        <end position="459"/>
    </location>
</feature>
<keyword evidence="3" id="KW-1133">Transmembrane helix</keyword>
<evidence type="ECO:0000256" key="3">
    <source>
        <dbReference type="SAM" id="Phobius"/>
    </source>
</evidence>
<feature type="signal peptide" evidence="4">
    <location>
        <begin position="1"/>
        <end position="17"/>
    </location>
</feature>
<name>A0A9P0G602_9CUCU</name>
<reference evidence="5" key="1">
    <citation type="submission" date="2022-01" db="EMBL/GenBank/DDBJ databases">
        <authorList>
            <person name="King R."/>
        </authorList>
    </citation>
    <scope>NUCLEOTIDE SEQUENCE</scope>
</reference>
<sequence>MVKYIWVLFYLINRILSEEVYQNSSHICSTCICEDVDSFILDCNNKHLENVLANWPTHNKSLIATFSYNNITTLKKFPITQHAAKLVFDHCNIQYLESGMFSNIKRIEYLDLSHNLLTTEEISRDNFKGPYDNKRYRPIAIKHLNLAYNNIHSIPQKFFDIMPDLEELNLEGNDFVVLDPSTQVALGSLGKIKVLNLANNELTELEANFIRNLNTLTELDLSSNHLDFVPITLNYISKNLKILKLSNNYIFQLTDQSFIGLDLMELYLNDLSRLKVVEANTFATQKNLKKLYISGNPSLRVIDKEAFANNQTLDELDLSNNALTDINYMLNWSKLKILKINSNLLECTCELYTITKALPKSITRTSESPMCTYEYEQINQRVYSLDAEICSKKHSSRITKITKKFNIIRIVMIILCSVLITITGAAAAVAILRYRKRLAFRNYPFAAQVSYLPIQTQHI</sequence>
<evidence type="ECO:0000313" key="6">
    <source>
        <dbReference type="Proteomes" id="UP001153636"/>
    </source>
</evidence>
<dbReference type="SMART" id="SM00369">
    <property type="entry name" value="LRR_TYP"/>
    <property type="match status" value="5"/>
</dbReference>
<dbReference type="SUPFAM" id="SSF52058">
    <property type="entry name" value="L domain-like"/>
    <property type="match status" value="1"/>
</dbReference>
<dbReference type="EMBL" id="OV651823">
    <property type="protein sequence ID" value="CAH1101193.1"/>
    <property type="molecule type" value="Genomic_DNA"/>
</dbReference>
<feature type="transmembrane region" description="Helical" evidence="3">
    <location>
        <begin position="407"/>
        <end position="432"/>
    </location>
</feature>
<dbReference type="InterPro" id="IPR032675">
    <property type="entry name" value="LRR_dom_sf"/>
</dbReference>
<dbReference type="Proteomes" id="UP001153636">
    <property type="component" value="Chromosome 11"/>
</dbReference>
<dbReference type="PROSITE" id="PS51450">
    <property type="entry name" value="LRR"/>
    <property type="match status" value="2"/>
</dbReference>
<dbReference type="AlphaFoldDB" id="A0A9P0G602"/>
<dbReference type="PANTHER" id="PTHR24369">
    <property type="entry name" value="ANTIGEN BSP, PUTATIVE-RELATED"/>
    <property type="match status" value="1"/>
</dbReference>
<dbReference type="PANTHER" id="PTHR24369:SF211">
    <property type="entry name" value="LEUCINE-RICH REPEAT-CONTAINING PROTEIN 15-LIKE"/>
    <property type="match status" value="1"/>
</dbReference>
<evidence type="ECO:0000256" key="2">
    <source>
        <dbReference type="ARBA" id="ARBA00022737"/>
    </source>
</evidence>